<accession>A0A6P1DTR4</accession>
<evidence type="ECO:0000256" key="1">
    <source>
        <dbReference type="SAM" id="MobiDB-lite"/>
    </source>
</evidence>
<keyword evidence="3" id="KW-1185">Reference proteome</keyword>
<protein>
    <submittedName>
        <fullName evidence="2">Uncharacterized protein</fullName>
    </submittedName>
</protein>
<comment type="caution">
    <text evidence="2">The sequence shown here is derived from an EMBL/GenBank/DDBJ whole genome shotgun (WGS) entry which is preliminary data.</text>
</comment>
<feature type="region of interest" description="Disordered" evidence="1">
    <location>
        <begin position="1"/>
        <end position="50"/>
    </location>
</feature>
<evidence type="ECO:0000313" key="2">
    <source>
        <dbReference type="EMBL" id="NEX19432.1"/>
    </source>
</evidence>
<reference evidence="2 3" key="2">
    <citation type="submission" date="2020-02" db="EMBL/GenBank/DDBJ databases">
        <title>Genome sequences of Thiorhodococcus mannitoliphagus and Thiorhodococcus minor, purple sulfur photosynthetic bacteria in the gammaproteobacterial family, Chromatiaceae.</title>
        <authorList>
            <person name="Aviles F.A."/>
            <person name="Meyer T.E."/>
            <person name="Kyndt J.A."/>
        </authorList>
    </citation>
    <scope>NUCLEOTIDE SEQUENCE [LARGE SCALE GENOMIC DNA]</scope>
    <source>
        <strain evidence="2 3">DSM 18266</strain>
    </source>
</reference>
<gene>
    <name evidence="2" type="ORF">G3480_03730</name>
</gene>
<evidence type="ECO:0000313" key="3">
    <source>
        <dbReference type="Proteomes" id="UP000471640"/>
    </source>
</evidence>
<feature type="compositionally biased region" description="Pro residues" evidence="1">
    <location>
        <begin position="1"/>
        <end position="14"/>
    </location>
</feature>
<sequence length="50" mass="5233">MKPAEPTAPTPPPGGNIENRQPPAEPSPPARAQDTDSATPTDKPRLDVFA</sequence>
<dbReference type="EMBL" id="JAAIJR010000009">
    <property type="protein sequence ID" value="NEX19432.1"/>
    <property type="molecule type" value="Genomic_DNA"/>
</dbReference>
<dbReference type="AlphaFoldDB" id="A0A6P1DTR4"/>
<name>A0A6P1DTR4_9GAMM</name>
<proteinExistence type="predicted"/>
<dbReference type="RefSeq" id="WP_164652331.1">
    <property type="nucleotide sequence ID" value="NZ_JAAIJR010000009.1"/>
</dbReference>
<organism evidence="2 3">
    <name type="scientific">Thiorhodococcus mannitoliphagus</name>
    <dbReference type="NCBI Taxonomy" id="329406"/>
    <lineage>
        <taxon>Bacteria</taxon>
        <taxon>Pseudomonadati</taxon>
        <taxon>Pseudomonadota</taxon>
        <taxon>Gammaproteobacteria</taxon>
        <taxon>Chromatiales</taxon>
        <taxon>Chromatiaceae</taxon>
        <taxon>Thiorhodococcus</taxon>
    </lineage>
</organism>
<reference evidence="3" key="1">
    <citation type="journal article" date="2020" name="Microbiol. Resour. Announc.">
        <title>Draft Genome Sequences of Thiorhodococcus mannitoliphagus and Thiorhodococcus minor, Purple Sulfur Photosynthetic Bacteria in the Gammaproteobacterial Family Chromatiaceae.</title>
        <authorList>
            <person name="Aviles F.A."/>
            <person name="Meyer T.E."/>
            <person name="Kyndt J.A."/>
        </authorList>
    </citation>
    <scope>NUCLEOTIDE SEQUENCE [LARGE SCALE GENOMIC DNA]</scope>
    <source>
        <strain evidence="3">DSM 18266</strain>
    </source>
</reference>
<dbReference type="Proteomes" id="UP000471640">
    <property type="component" value="Unassembled WGS sequence"/>
</dbReference>